<proteinExistence type="predicted"/>
<reference evidence="3 4" key="1">
    <citation type="journal article" date="2020" name="ISME J.">
        <title>Comparative genomics reveals insights into cyanobacterial evolution and habitat adaptation.</title>
        <authorList>
            <person name="Chen M.Y."/>
            <person name="Teng W.K."/>
            <person name="Zhao L."/>
            <person name="Hu C.X."/>
            <person name="Zhou Y.K."/>
            <person name="Han B.P."/>
            <person name="Song L.R."/>
            <person name="Shu W.S."/>
        </authorList>
    </citation>
    <scope>NUCLEOTIDE SEQUENCE [LARGE SCALE GENOMIC DNA]</scope>
    <source>
        <strain evidence="3 4">FACHB-838</strain>
    </source>
</reference>
<evidence type="ECO:0000256" key="2">
    <source>
        <dbReference type="SAM" id="Phobius"/>
    </source>
</evidence>
<protein>
    <submittedName>
        <fullName evidence="3">Uncharacterized protein</fullName>
    </submittedName>
</protein>
<keyword evidence="2" id="KW-1133">Transmembrane helix</keyword>
<feature type="transmembrane region" description="Helical" evidence="2">
    <location>
        <begin position="231"/>
        <end position="253"/>
    </location>
</feature>
<accession>A0ABR8DZS6</accession>
<sequence>MKEFGLTLEQTRIMFSYQYHLVLADIDNESSFVTKGFKRKWLSLWKDSTEIFLKSQAAQNTTIKSDLQLLTDFQVLKDLINEIKDEAGNKLTLYLILLETTLFKPYYSLGNTTNDDNLKNLKISNEELLVNKLKFFARTLDIDSSVVIRFKSHYDEAIQGIKGGWNPLLIGAIGAIVLAVVAAFFTPAIAALLAPILAPGLSGAAAVSAVLAALGGGAIAAGGFGMAGGFAVIIAGGAILGAGSGAGVGAVFAQSPDSALTQAAKLEVVMKEIVLIQKDIRLAQEIIKEQRQAIRSLEDQKDDLLLNKEKNKQKIENLEKAIEYLKNALKRNQDLL</sequence>
<feature type="transmembrane region" description="Helical" evidence="2">
    <location>
        <begin position="204"/>
        <end position="224"/>
    </location>
</feature>
<evidence type="ECO:0000313" key="3">
    <source>
        <dbReference type="EMBL" id="MBD2534356.1"/>
    </source>
</evidence>
<feature type="coiled-coil region" evidence="1">
    <location>
        <begin position="280"/>
        <end position="335"/>
    </location>
</feature>
<evidence type="ECO:0000256" key="1">
    <source>
        <dbReference type="SAM" id="Coils"/>
    </source>
</evidence>
<dbReference type="Proteomes" id="UP000623440">
    <property type="component" value="Unassembled WGS sequence"/>
</dbReference>
<keyword evidence="1" id="KW-0175">Coiled coil</keyword>
<keyword evidence="2" id="KW-0472">Membrane</keyword>
<keyword evidence="2" id="KW-0812">Transmembrane</keyword>
<feature type="transmembrane region" description="Helical" evidence="2">
    <location>
        <begin position="168"/>
        <end position="198"/>
    </location>
</feature>
<dbReference type="RefSeq" id="WP_190944860.1">
    <property type="nucleotide sequence ID" value="NZ_JACJSI010000155.1"/>
</dbReference>
<gene>
    <name evidence="3" type="ORF">H6G97_34515</name>
</gene>
<evidence type="ECO:0000313" key="4">
    <source>
        <dbReference type="Proteomes" id="UP000623440"/>
    </source>
</evidence>
<organism evidence="3 4">
    <name type="scientific">Nostoc flagelliforme FACHB-838</name>
    <dbReference type="NCBI Taxonomy" id="2692904"/>
    <lineage>
        <taxon>Bacteria</taxon>
        <taxon>Bacillati</taxon>
        <taxon>Cyanobacteriota</taxon>
        <taxon>Cyanophyceae</taxon>
        <taxon>Nostocales</taxon>
        <taxon>Nostocaceae</taxon>
        <taxon>Nostoc</taxon>
    </lineage>
</organism>
<comment type="caution">
    <text evidence="3">The sequence shown here is derived from an EMBL/GenBank/DDBJ whole genome shotgun (WGS) entry which is preliminary data.</text>
</comment>
<keyword evidence="4" id="KW-1185">Reference proteome</keyword>
<name>A0ABR8DZS6_9NOSO</name>
<dbReference type="EMBL" id="JACJSI010000155">
    <property type="protein sequence ID" value="MBD2534356.1"/>
    <property type="molecule type" value="Genomic_DNA"/>
</dbReference>